<accession>A0A6P1DYT9</accession>
<dbReference type="RefSeq" id="WP_164655340.1">
    <property type="nucleotide sequence ID" value="NZ_JAAIJR010000090.1"/>
</dbReference>
<dbReference type="InterPro" id="IPR005532">
    <property type="entry name" value="SUMF_dom"/>
</dbReference>
<keyword evidence="3" id="KW-1185">Reference proteome</keyword>
<evidence type="ECO:0000259" key="1">
    <source>
        <dbReference type="Pfam" id="PF03781"/>
    </source>
</evidence>
<dbReference type="AlphaFoldDB" id="A0A6P1DYT9"/>
<evidence type="ECO:0000313" key="2">
    <source>
        <dbReference type="EMBL" id="NEX22243.1"/>
    </source>
</evidence>
<dbReference type="PANTHER" id="PTHR23150:SF19">
    <property type="entry name" value="FORMYLGLYCINE-GENERATING ENZYME"/>
    <property type="match status" value="1"/>
</dbReference>
<evidence type="ECO:0000313" key="3">
    <source>
        <dbReference type="Proteomes" id="UP000471640"/>
    </source>
</evidence>
<dbReference type="InterPro" id="IPR051043">
    <property type="entry name" value="Sulfatase_Mod_Factor_Kinase"/>
</dbReference>
<reference evidence="3" key="1">
    <citation type="journal article" date="2020" name="Microbiol. Resour. Announc.">
        <title>Draft Genome Sequences of Thiorhodococcus mannitoliphagus and Thiorhodococcus minor, Purple Sulfur Photosynthetic Bacteria in the Gammaproteobacterial Family Chromatiaceae.</title>
        <authorList>
            <person name="Aviles F.A."/>
            <person name="Meyer T.E."/>
            <person name="Kyndt J.A."/>
        </authorList>
    </citation>
    <scope>NUCLEOTIDE SEQUENCE [LARGE SCALE GENOMIC DNA]</scope>
    <source>
        <strain evidence="3">DSM 18266</strain>
    </source>
</reference>
<dbReference type="InterPro" id="IPR042095">
    <property type="entry name" value="SUMF_sf"/>
</dbReference>
<dbReference type="Pfam" id="PF03781">
    <property type="entry name" value="FGE-sulfatase"/>
    <property type="match status" value="1"/>
</dbReference>
<dbReference type="EMBL" id="JAAIJR010000090">
    <property type="protein sequence ID" value="NEX22243.1"/>
    <property type="molecule type" value="Genomic_DNA"/>
</dbReference>
<reference evidence="2 3" key="2">
    <citation type="submission" date="2020-02" db="EMBL/GenBank/DDBJ databases">
        <title>Genome sequences of Thiorhodococcus mannitoliphagus and Thiorhodococcus minor, purple sulfur photosynthetic bacteria in the gammaproteobacterial family, Chromatiaceae.</title>
        <authorList>
            <person name="Aviles F.A."/>
            <person name="Meyer T.E."/>
            <person name="Kyndt J.A."/>
        </authorList>
    </citation>
    <scope>NUCLEOTIDE SEQUENCE [LARGE SCALE GENOMIC DNA]</scope>
    <source>
        <strain evidence="2 3">DSM 18266</strain>
    </source>
</reference>
<dbReference type="InterPro" id="IPR016187">
    <property type="entry name" value="CTDL_fold"/>
</dbReference>
<protein>
    <submittedName>
        <fullName evidence="2">Formylglycine-generating enzyme family protein</fullName>
    </submittedName>
</protein>
<organism evidence="2 3">
    <name type="scientific">Thiorhodococcus mannitoliphagus</name>
    <dbReference type="NCBI Taxonomy" id="329406"/>
    <lineage>
        <taxon>Bacteria</taxon>
        <taxon>Pseudomonadati</taxon>
        <taxon>Pseudomonadota</taxon>
        <taxon>Gammaproteobacteria</taxon>
        <taxon>Chromatiales</taxon>
        <taxon>Chromatiaceae</taxon>
        <taxon>Thiorhodococcus</taxon>
    </lineage>
</organism>
<sequence length="291" mass="32685">MIRHPQLGALLARALFFGLLFLGAGLLGRGFARSTLAAPPETFTNALGMTFRLIPAGSFQMGCDPARQTCHETELPGHRVSFATPFYLGETEVTQRQWEAVMDDNPAHFKNPDNPVEQVTWEDAQAFVRALNQRPELGGGYRLPSEAEWEYAARAGTQSDYWFGDGGDETQLNRHMWYLFSAQEHPHEVAQKPANPWGLYDVHGNVMEWVADCYHPNYVGAPKDGSAWNDNCERLNNGERARLLRGGAWYLYPEGARAAFRFHYAPAVRHYGFGLRLARSIKAKGESAPRK</sequence>
<gene>
    <name evidence="2" type="ORF">G3480_18355</name>
</gene>
<dbReference type="SUPFAM" id="SSF56436">
    <property type="entry name" value="C-type lectin-like"/>
    <property type="match status" value="1"/>
</dbReference>
<dbReference type="Proteomes" id="UP000471640">
    <property type="component" value="Unassembled WGS sequence"/>
</dbReference>
<proteinExistence type="predicted"/>
<feature type="domain" description="Sulfatase-modifying factor enzyme-like" evidence="1">
    <location>
        <begin position="53"/>
        <end position="279"/>
    </location>
</feature>
<dbReference type="GO" id="GO:0120147">
    <property type="term" value="F:formylglycine-generating oxidase activity"/>
    <property type="evidence" value="ECO:0007669"/>
    <property type="project" value="TreeGrafter"/>
</dbReference>
<comment type="caution">
    <text evidence="2">The sequence shown here is derived from an EMBL/GenBank/DDBJ whole genome shotgun (WGS) entry which is preliminary data.</text>
</comment>
<dbReference type="Gene3D" id="3.90.1580.10">
    <property type="entry name" value="paralog of FGE (formylglycine-generating enzyme)"/>
    <property type="match status" value="1"/>
</dbReference>
<name>A0A6P1DYT9_9GAMM</name>
<dbReference type="PANTHER" id="PTHR23150">
    <property type="entry name" value="SULFATASE MODIFYING FACTOR 1, 2"/>
    <property type="match status" value="1"/>
</dbReference>